<proteinExistence type="predicted"/>
<dbReference type="AlphaFoldDB" id="A0A3A1QUZ4"/>
<keyword evidence="1" id="KW-1133">Transmembrane helix</keyword>
<evidence type="ECO:0000313" key="3">
    <source>
        <dbReference type="Proteomes" id="UP000265801"/>
    </source>
</evidence>
<feature type="transmembrane region" description="Helical" evidence="1">
    <location>
        <begin position="81"/>
        <end position="98"/>
    </location>
</feature>
<protein>
    <submittedName>
        <fullName evidence="2">Uncharacterized protein</fullName>
    </submittedName>
</protein>
<feature type="transmembrane region" description="Helical" evidence="1">
    <location>
        <begin position="33"/>
        <end position="51"/>
    </location>
</feature>
<reference evidence="2 3" key="1">
    <citation type="submission" date="2018-09" db="EMBL/GenBank/DDBJ databases">
        <title>Bacillus saliacetes sp. nov., isolated from Thai shrimp paste (Ka-pi).</title>
        <authorList>
            <person name="Daroonpunt R."/>
            <person name="Tanasupawat S."/>
            <person name="Yiamsombut S."/>
        </authorList>
    </citation>
    <scope>NUCLEOTIDE SEQUENCE [LARGE SCALE GENOMIC DNA]</scope>
    <source>
        <strain evidence="2 3">SKP7-4</strain>
    </source>
</reference>
<organism evidence="2 3">
    <name type="scientific">Bacillus salacetis</name>
    <dbReference type="NCBI Taxonomy" id="2315464"/>
    <lineage>
        <taxon>Bacteria</taxon>
        <taxon>Bacillati</taxon>
        <taxon>Bacillota</taxon>
        <taxon>Bacilli</taxon>
        <taxon>Bacillales</taxon>
        <taxon>Bacillaceae</taxon>
        <taxon>Bacillus</taxon>
    </lineage>
</organism>
<accession>A0A3A1QUZ4</accession>
<evidence type="ECO:0000313" key="2">
    <source>
        <dbReference type="EMBL" id="RIW28942.1"/>
    </source>
</evidence>
<keyword evidence="1" id="KW-0812">Transmembrane</keyword>
<sequence>MILGMSSGIASLALWLLFSFHNPYSTVTDIGPMFITFFMLCLPGALAIAASIKRKPKWLFLSFIWSLPLSLYLVLTPGVFALFGVTSIMYLMGFILMGNKKGMRKNHIG</sequence>
<dbReference type="OrthoDB" id="2620460at2"/>
<keyword evidence="1" id="KW-0472">Membrane</keyword>
<gene>
    <name evidence="2" type="ORF">D3H55_20470</name>
</gene>
<evidence type="ECO:0000256" key="1">
    <source>
        <dbReference type="SAM" id="Phobius"/>
    </source>
</evidence>
<dbReference type="Proteomes" id="UP000265801">
    <property type="component" value="Unassembled WGS sequence"/>
</dbReference>
<dbReference type="RefSeq" id="WP_119549160.1">
    <property type="nucleotide sequence ID" value="NZ_QXIR01000038.1"/>
</dbReference>
<feature type="transmembrane region" description="Helical" evidence="1">
    <location>
        <begin position="58"/>
        <end position="75"/>
    </location>
</feature>
<keyword evidence="3" id="KW-1185">Reference proteome</keyword>
<name>A0A3A1QUZ4_9BACI</name>
<dbReference type="EMBL" id="QXIR01000038">
    <property type="protein sequence ID" value="RIW28942.1"/>
    <property type="molecule type" value="Genomic_DNA"/>
</dbReference>
<comment type="caution">
    <text evidence="2">The sequence shown here is derived from an EMBL/GenBank/DDBJ whole genome shotgun (WGS) entry which is preliminary data.</text>
</comment>